<gene>
    <name evidence="2" type="primary">LOC102800894</name>
</gene>
<sequence>MDQCNQLVLDYLLKRYMYTGDKRPHSSDLNIWSLSSKLLCQVAASYFTFFKAYTAYLTDWGNGMVLQYKMDKYSWRHKSHQSDLSWHKLVLNFCNLMLGPYFVRDTVRRLLYTLSQSGVFQSNRNIWHELYECVCQEGVT</sequence>
<reference evidence="2" key="1">
    <citation type="submission" date="2025-08" db="UniProtKB">
        <authorList>
            <consortium name="RefSeq"/>
        </authorList>
    </citation>
    <scope>IDENTIFICATION</scope>
    <source>
        <tissue evidence="2">Testes</tissue>
    </source>
</reference>
<evidence type="ECO:0000313" key="1">
    <source>
        <dbReference type="Proteomes" id="UP000694865"/>
    </source>
</evidence>
<protein>
    <submittedName>
        <fullName evidence="2">Uncharacterized protein LOC102800894</fullName>
    </submittedName>
</protein>
<organism evidence="1 2">
    <name type="scientific">Saccoglossus kowalevskii</name>
    <name type="common">Acorn worm</name>
    <dbReference type="NCBI Taxonomy" id="10224"/>
    <lineage>
        <taxon>Eukaryota</taxon>
        <taxon>Metazoa</taxon>
        <taxon>Hemichordata</taxon>
        <taxon>Enteropneusta</taxon>
        <taxon>Harrimaniidae</taxon>
        <taxon>Saccoglossus</taxon>
    </lineage>
</organism>
<dbReference type="Proteomes" id="UP000694865">
    <property type="component" value="Unplaced"/>
</dbReference>
<dbReference type="RefSeq" id="XP_006822733.1">
    <property type="nucleotide sequence ID" value="XM_006822670.1"/>
</dbReference>
<dbReference type="Pfam" id="PF11107">
    <property type="entry name" value="FANCF"/>
    <property type="match status" value="1"/>
</dbReference>
<dbReference type="InterPro" id="IPR035428">
    <property type="entry name" value="FANCF"/>
</dbReference>
<proteinExistence type="predicted"/>
<dbReference type="GeneID" id="102800894"/>
<accession>A0ABM0MRU2</accession>
<dbReference type="Gene3D" id="1.25.40.490">
    <property type="match status" value="1"/>
</dbReference>
<dbReference type="InterPro" id="IPR038505">
    <property type="entry name" value="FANCF_C_sf"/>
</dbReference>
<keyword evidence="1" id="KW-1185">Reference proteome</keyword>
<evidence type="ECO:0000313" key="2">
    <source>
        <dbReference type="RefSeq" id="XP_006822733.1"/>
    </source>
</evidence>
<name>A0ABM0MRU2_SACKO</name>